<proteinExistence type="predicted"/>
<dbReference type="EMBL" id="CAJNOR010001635">
    <property type="protein sequence ID" value="CAF1176001.1"/>
    <property type="molecule type" value="Genomic_DNA"/>
</dbReference>
<organism evidence="1 3">
    <name type="scientific">Adineta ricciae</name>
    <name type="common">Rotifer</name>
    <dbReference type="NCBI Taxonomy" id="249248"/>
    <lineage>
        <taxon>Eukaryota</taxon>
        <taxon>Metazoa</taxon>
        <taxon>Spiralia</taxon>
        <taxon>Gnathifera</taxon>
        <taxon>Rotifera</taxon>
        <taxon>Eurotatoria</taxon>
        <taxon>Bdelloidea</taxon>
        <taxon>Adinetida</taxon>
        <taxon>Adinetidae</taxon>
        <taxon>Adineta</taxon>
    </lineage>
</organism>
<gene>
    <name evidence="2" type="ORF">EDS130_LOCUS45807</name>
    <name evidence="1" type="ORF">XAT740_LOCUS22304</name>
</gene>
<dbReference type="AlphaFoldDB" id="A0A814UME5"/>
<protein>
    <submittedName>
        <fullName evidence="1">Uncharacterized protein</fullName>
    </submittedName>
</protein>
<evidence type="ECO:0000313" key="3">
    <source>
        <dbReference type="Proteomes" id="UP000663828"/>
    </source>
</evidence>
<accession>A0A814UME5</accession>
<dbReference type="OrthoDB" id="10026617at2759"/>
<evidence type="ECO:0000313" key="2">
    <source>
        <dbReference type="EMBL" id="CAF1548170.1"/>
    </source>
</evidence>
<dbReference type="Proteomes" id="UP000663852">
    <property type="component" value="Unassembled WGS sequence"/>
</dbReference>
<name>A0A814UME5_ADIRI</name>
<sequence>MKTNIMNCLRENRITTTDFDCRFASWCRNSFVANDIGGQTFLCDLKSNKPVLLYENMYEVYKKVHIESAHAGRDKCLDALSINYS</sequence>
<keyword evidence="3" id="KW-1185">Reference proteome</keyword>
<comment type="caution">
    <text evidence="1">The sequence shown here is derived from an EMBL/GenBank/DDBJ whole genome shotgun (WGS) entry which is preliminary data.</text>
</comment>
<dbReference type="Proteomes" id="UP000663828">
    <property type="component" value="Unassembled WGS sequence"/>
</dbReference>
<reference evidence="1" key="1">
    <citation type="submission" date="2021-02" db="EMBL/GenBank/DDBJ databases">
        <authorList>
            <person name="Nowell W R."/>
        </authorList>
    </citation>
    <scope>NUCLEOTIDE SEQUENCE</scope>
</reference>
<dbReference type="EMBL" id="CAJNOJ010001273">
    <property type="protein sequence ID" value="CAF1548170.1"/>
    <property type="molecule type" value="Genomic_DNA"/>
</dbReference>
<evidence type="ECO:0000313" key="1">
    <source>
        <dbReference type="EMBL" id="CAF1176001.1"/>
    </source>
</evidence>